<protein>
    <submittedName>
        <fullName evidence="1">Uncharacterized protein</fullName>
    </submittedName>
</protein>
<gene>
    <name evidence="1" type="ORF">GSPATT00038888001</name>
</gene>
<dbReference type="KEGG" id="ptm:GSPATT00038888001"/>
<proteinExistence type="predicted"/>
<keyword evidence="2" id="KW-1185">Reference proteome</keyword>
<dbReference type="HOGENOM" id="CLU_1819572_0_0_1"/>
<organism evidence="1 2">
    <name type="scientific">Paramecium tetraurelia</name>
    <dbReference type="NCBI Taxonomy" id="5888"/>
    <lineage>
        <taxon>Eukaryota</taxon>
        <taxon>Sar</taxon>
        <taxon>Alveolata</taxon>
        <taxon>Ciliophora</taxon>
        <taxon>Intramacronucleata</taxon>
        <taxon>Oligohymenophorea</taxon>
        <taxon>Peniculida</taxon>
        <taxon>Parameciidae</taxon>
        <taxon>Paramecium</taxon>
    </lineage>
</organism>
<dbReference type="GeneID" id="5026720"/>
<reference evidence="1 2" key="1">
    <citation type="journal article" date="2006" name="Nature">
        <title>Global trends of whole-genome duplications revealed by the ciliate Paramecium tetraurelia.</title>
        <authorList>
            <consortium name="Genoscope"/>
            <person name="Aury J.-M."/>
            <person name="Jaillon O."/>
            <person name="Duret L."/>
            <person name="Noel B."/>
            <person name="Jubin C."/>
            <person name="Porcel B.M."/>
            <person name="Segurens B."/>
            <person name="Daubin V."/>
            <person name="Anthouard V."/>
            <person name="Aiach N."/>
            <person name="Arnaiz O."/>
            <person name="Billaut A."/>
            <person name="Beisson J."/>
            <person name="Blanc I."/>
            <person name="Bouhouche K."/>
            <person name="Camara F."/>
            <person name="Duharcourt S."/>
            <person name="Guigo R."/>
            <person name="Gogendeau D."/>
            <person name="Katinka M."/>
            <person name="Keller A.-M."/>
            <person name="Kissmehl R."/>
            <person name="Klotz C."/>
            <person name="Koll F."/>
            <person name="Le Moue A."/>
            <person name="Lepere C."/>
            <person name="Malinsky S."/>
            <person name="Nowacki M."/>
            <person name="Nowak J.K."/>
            <person name="Plattner H."/>
            <person name="Poulain J."/>
            <person name="Ruiz F."/>
            <person name="Serrano V."/>
            <person name="Zagulski M."/>
            <person name="Dessen P."/>
            <person name="Betermier M."/>
            <person name="Weissenbach J."/>
            <person name="Scarpelli C."/>
            <person name="Schachter V."/>
            <person name="Sperling L."/>
            <person name="Meyer E."/>
            <person name="Cohen J."/>
            <person name="Wincker P."/>
        </authorList>
    </citation>
    <scope>NUCLEOTIDE SEQUENCE [LARGE SCALE GENOMIC DNA]</scope>
    <source>
        <strain evidence="1 2">Stock d4-2</strain>
    </source>
</reference>
<dbReference type="InParanoid" id="A0CRX1"/>
<accession>A0CRX1</accession>
<name>A0CRX1_PARTE</name>
<dbReference type="EMBL" id="CT868153">
    <property type="protein sequence ID" value="CAK73538.1"/>
    <property type="molecule type" value="Genomic_DNA"/>
</dbReference>
<evidence type="ECO:0000313" key="1">
    <source>
        <dbReference type="EMBL" id="CAK73538.1"/>
    </source>
</evidence>
<dbReference type="AlphaFoldDB" id="A0CRX1"/>
<dbReference type="RefSeq" id="XP_001440935.1">
    <property type="nucleotide sequence ID" value="XM_001440898.1"/>
</dbReference>
<sequence length="142" mass="16390">MDQVVLLELHVLNFLINNSVLNPIIEYSFALMDHDMIMTDARMLSKNTSRILSILIIMHSQLRFMYSNYQLTSSAVGTMEVVDGYQLENVKSSDNAQTLLLLQMMNISYMDQYVLLIELLVLPNQLVLPTRHKQLVIDLKLM</sequence>
<evidence type="ECO:0000313" key="2">
    <source>
        <dbReference type="Proteomes" id="UP000000600"/>
    </source>
</evidence>
<dbReference type="Proteomes" id="UP000000600">
    <property type="component" value="Unassembled WGS sequence"/>
</dbReference>